<evidence type="ECO:0000313" key="1">
    <source>
        <dbReference type="EMBL" id="JAD42137.1"/>
    </source>
</evidence>
<reference evidence="1" key="1">
    <citation type="submission" date="2014-09" db="EMBL/GenBank/DDBJ databases">
        <authorList>
            <person name="Magalhaes I.L.F."/>
            <person name="Oliveira U."/>
            <person name="Santos F.R."/>
            <person name="Vidigal T.H.D.A."/>
            <person name="Brescovit A.D."/>
            <person name="Santos A.J."/>
        </authorList>
    </citation>
    <scope>NUCLEOTIDE SEQUENCE</scope>
    <source>
        <tissue evidence="1">Shoot tissue taken approximately 20 cm above the soil surface</tissue>
    </source>
</reference>
<organism evidence="1">
    <name type="scientific">Arundo donax</name>
    <name type="common">Giant reed</name>
    <name type="synonym">Donax arundinaceus</name>
    <dbReference type="NCBI Taxonomy" id="35708"/>
    <lineage>
        <taxon>Eukaryota</taxon>
        <taxon>Viridiplantae</taxon>
        <taxon>Streptophyta</taxon>
        <taxon>Embryophyta</taxon>
        <taxon>Tracheophyta</taxon>
        <taxon>Spermatophyta</taxon>
        <taxon>Magnoliopsida</taxon>
        <taxon>Liliopsida</taxon>
        <taxon>Poales</taxon>
        <taxon>Poaceae</taxon>
        <taxon>PACMAD clade</taxon>
        <taxon>Arundinoideae</taxon>
        <taxon>Arundineae</taxon>
        <taxon>Arundo</taxon>
    </lineage>
</organism>
<reference evidence="1" key="2">
    <citation type="journal article" date="2015" name="Data Brief">
        <title>Shoot transcriptome of the giant reed, Arundo donax.</title>
        <authorList>
            <person name="Barrero R.A."/>
            <person name="Guerrero F.D."/>
            <person name="Moolhuijzen P."/>
            <person name="Goolsby J.A."/>
            <person name="Tidwell J."/>
            <person name="Bellgard S.E."/>
            <person name="Bellgard M.I."/>
        </authorList>
    </citation>
    <scope>NUCLEOTIDE SEQUENCE</scope>
    <source>
        <tissue evidence="1">Shoot tissue taken approximately 20 cm above the soil surface</tissue>
    </source>
</reference>
<sequence length="16" mass="1816">MCISSFIHARACVKLH</sequence>
<dbReference type="EMBL" id="GBRH01255758">
    <property type="protein sequence ID" value="JAD42137.1"/>
    <property type="molecule type" value="Transcribed_RNA"/>
</dbReference>
<proteinExistence type="predicted"/>
<name>A0A0A9A546_ARUDO</name>
<accession>A0A0A9A546</accession>
<dbReference type="AlphaFoldDB" id="A0A0A9A546"/>
<protein>
    <submittedName>
        <fullName evidence="1">Uncharacterized protein</fullName>
    </submittedName>
</protein>